<dbReference type="SUPFAM" id="SSF54292">
    <property type="entry name" value="2Fe-2S ferredoxin-like"/>
    <property type="match status" value="1"/>
</dbReference>
<proteinExistence type="predicted"/>
<organism evidence="3 4">
    <name type="scientific">Acinetobacter kookii</name>
    <dbReference type="NCBI Taxonomy" id="1226327"/>
    <lineage>
        <taxon>Bacteria</taxon>
        <taxon>Pseudomonadati</taxon>
        <taxon>Pseudomonadota</taxon>
        <taxon>Gammaproteobacteria</taxon>
        <taxon>Moraxellales</taxon>
        <taxon>Moraxellaceae</taxon>
        <taxon>Acinetobacter</taxon>
    </lineage>
</organism>
<dbReference type="InterPro" id="IPR039261">
    <property type="entry name" value="FNR_nucleotide-bd"/>
</dbReference>
<dbReference type="AlphaFoldDB" id="A0A1G6GTG1"/>
<dbReference type="CDD" id="cd06216">
    <property type="entry name" value="FNR_iron_sulfur_binding_2"/>
    <property type="match status" value="1"/>
</dbReference>
<name>A0A1G6GTG1_9GAMM</name>
<feature type="domain" description="FAD-binding FR-type" evidence="2">
    <location>
        <begin position="38"/>
        <end position="138"/>
    </location>
</feature>
<dbReference type="Pfam" id="PF00111">
    <property type="entry name" value="Fer2"/>
    <property type="match status" value="1"/>
</dbReference>
<dbReference type="Proteomes" id="UP000243468">
    <property type="component" value="Unassembled WGS sequence"/>
</dbReference>
<dbReference type="InterPro" id="IPR017927">
    <property type="entry name" value="FAD-bd_FR_type"/>
</dbReference>
<dbReference type="InterPro" id="IPR050415">
    <property type="entry name" value="MRET"/>
</dbReference>
<dbReference type="Pfam" id="PF00970">
    <property type="entry name" value="FAD_binding_6"/>
    <property type="match status" value="1"/>
</dbReference>
<evidence type="ECO:0000259" key="1">
    <source>
        <dbReference type="PROSITE" id="PS51085"/>
    </source>
</evidence>
<dbReference type="SUPFAM" id="SSF63380">
    <property type="entry name" value="Riboflavin synthase domain-like"/>
    <property type="match status" value="1"/>
</dbReference>
<dbReference type="Gene3D" id="3.40.50.80">
    <property type="entry name" value="Nucleotide-binding domain of ferredoxin-NADP reductase (FNR) module"/>
    <property type="match status" value="1"/>
</dbReference>
<dbReference type="OrthoDB" id="9796486at2"/>
<dbReference type="PANTHER" id="PTHR47354">
    <property type="entry name" value="NADH OXIDOREDUCTASE HCR"/>
    <property type="match status" value="1"/>
</dbReference>
<evidence type="ECO:0000313" key="3">
    <source>
        <dbReference type="EMBL" id="SDB85229.1"/>
    </source>
</evidence>
<keyword evidence="4" id="KW-1185">Reference proteome</keyword>
<gene>
    <name evidence="3" type="ORF">SAMN05421732_101327</name>
</gene>
<dbReference type="PROSITE" id="PS51085">
    <property type="entry name" value="2FE2S_FER_2"/>
    <property type="match status" value="1"/>
</dbReference>
<dbReference type="InterPro" id="IPR012675">
    <property type="entry name" value="Beta-grasp_dom_sf"/>
</dbReference>
<dbReference type="PROSITE" id="PS51384">
    <property type="entry name" value="FAD_FR"/>
    <property type="match status" value="1"/>
</dbReference>
<feature type="domain" description="2Fe-2S ferredoxin-type" evidence="1">
    <location>
        <begin position="274"/>
        <end position="356"/>
    </location>
</feature>
<dbReference type="Pfam" id="PF00175">
    <property type="entry name" value="NAD_binding_1"/>
    <property type="match status" value="1"/>
</dbReference>
<dbReference type="PRINTS" id="PR00410">
    <property type="entry name" value="PHEHYDRXLASE"/>
</dbReference>
<evidence type="ECO:0000313" key="4">
    <source>
        <dbReference type="Proteomes" id="UP000243468"/>
    </source>
</evidence>
<dbReference type="RefSeq" id="WP_092818409.1">
    <property type="nucleotide sequence ID" value="NZ_BAABKJ010000006.1"/>
</dbReference>
<dbReference type="InterPro" id="IPR001041">
    <property type="entry name" value="2Fe-2S_ferredoxin-type"/>
</dbReference>
<dbReference type="CDD" id="cd00207">
    <property type="entry name" value="fer2"/>
    <property type="match status" value="1"/>
</dbReference>
<dbReference type="Gene3D" id="3.10.20.30">
    <property type="match status" value="1"/>
</dbReference>
<accession>A0A1G6GTG1</accession>
<dbReference type="SUPFAM" id="SSF52343">
    <property type="entry name" value="Ferredoxin reductase-like, C-terminal NADP-linked domain"/>
    <property type="match status" value="1"/>
</dbReference>
<dbReference type="InterPro" id="IPR001433">
    <property type="entry name" value="OxRdtase_FAD/NAD-bd"/>
</dbReference>
<dbReference type="InterPro" id="IPR017938">
    <property type="entry name" value="Riboflavin_synthase-like_b-brl"/>
</dbReference>
<dbReference type="GO" id="GO:0051536">
    <property type="term" value="F:iron-sulfur cluster binding"/>
    <property type="evidence" value="ECO:0007669"/>
    <property type="project" value="InterPro"/>
</dbReference>
<dbReference type="Gene3D" id="2.40.30.10">
    <property type="entry name" value="Translation factors"/>
    <property type="match status" value="1"/>
</dbReference>
<reference evidence="4" key="1">
    <citation type="submission" date="2016-09" db="EMBL/GenBank/DDBJ databases">
        <authorList>
            <person name="Varghese N."/>
            <person name="Submissions S."/>
        </authorList>
    </citation>
    <scope>NUCLEOTIDE SEQUENCE [LARGE SCALE GENOMIC DNA]</scope>
    <source>
        <strain evidence="4">ANC 4667</strain>
    </source>
</reference>
<dbReference type="InterPro" id="IPR036010">
    <property type="entry name" value="2Fe-2S_ferredoxin-like_sf"/>
</dbReference>
<dbReference type="InterPro" id="IPR008333">
    <property type="entry name" value="Cbr1-like_FAD-bd_dom"/>
</dbReference>
<sequence length="356" mass="39469">MHVVEKMKKSPLSSLAESVMDQHAANFWLQKFNTLWSINQALGKIVQKENSAQNMMSLTIQVNRHFQMGQAGQHHPVFVEVNGVRYERSYSLTQLDAQHVLLIVKKVDQGKVSSWLVEQAQVGDILEFGQPYGDMLLPEQAQPMILLAAGSGITPMLSLLKALSKTDRMTQAPIQLLYWVKEYADAAFKARFEKLAEQYPNFSFQVFYTQEENAGKRLNQDHLALLDNIENSLVYACGPSGFVAQAEQLFAHAQSFKSEAFSMSAVESSGMGFVNVTLLQSKKVVAIPKGQSILTSLEQQNIRPTHGCRMGICNKCVCKKVEGSTKNLVNGAQNSEPGNVLKICVNSAQSDLVIDL</sequence>
<dbReference type="GO" id="GO:0016491">
    <property type="term" value="F:oxidoreductase activity"/>
    <property type="evidence" value="ECO:0007669"/>
    <property type="project" value="InterPro"/>
</dbReference>
<dbReference type="PANTHER" id="PTHR47354:SF3">
    <property type="entry name" value="OXIDOREDUCTASE-RELATED"/>
    <property type="match status" value="1"/>
</dbReference>
<evidence type="ECO:0000259" key="2">
    <source>
        <dbReference type="PROSITE" id="PS51384"/>
    </source>
</evidence>
<dbReference type="STRING" id="1226327.SAMN05421732_101327"/>
<protein>
    <submittedName>
        <fullName evidence="3">Ferredoxin-NADP reductase</fullName>
    </submittedName>
</protein>
<dbReference type="EMBL" id="FMYO01000001">
    <property type="protein sequence ID" value="SDB85229.1"/>
    <property type="molecule type" value="Genomic_DNA"/>
</dbReference>